<dbReference type="Proteomes" id="UP000265882">
    <property type="component" value="Unassembled WGS sequence"/>
</dbReference>
<protein>
    <recommendedName>
        <fullName evidence="4">Type 4 fimbrial biogenesis protein PilX N-terminal domain-containing protein</fullName>
    </recommendedName>
</protein>
<sequence length="560" mass="58630">MRLFSIIQDNKGIAIVAVTVVLVVAALLGGTVISQTSSDIQLANRTYEEKQALFFAESAKEAAFRAILDAGIAPDGSLNFANDTQPGETQPGTVSGQTLTGGTYGFTVTELASAPSQIIQVVGTGDSGTDRPRQVTVLAEVVKENVCVWNNAIFGGSGNVGGVINGNCAIHGSVHLLGDGVGEGSAAIEALDLNGTALIHNNYEGIPPELLAKIPPMPINDDGLSSLDAKLRVKNGAVGVSGNSEIGEIDDSTNAWKETMDGIYIETNHTDTRWTGTSVVDGVPDPSRVQSDNGTEALYDVGDAVSMPDINDPYYDSVTDVQYASYTDFFSQNSLHLPTITLDASTSAATTVDTYIQTNYPTPEMQAAAGIAYITNGSSFTITQTTSYGQVNSISYNPTAAAGVAGLTISGMVMIDGDITMGTKQTSISYSGSGTIYAAGNASGDQGDVSVHGHVLPATTFPTVDVLGLVAKHDVLLATGPGDSNLFMAGAFFGANQVVSTKQNQIAGTFVCQYFDMGTNVPKIYQVPDLMNHLPRGLIGSEPIWVITEFEEKSWQADFI</sequence>
<evidence type="ECO:0000256" key="1">
    <source>
        <dbReference type="SAM" id="Phobius"/>
    </source>
</evidence>
<comment type="caution">
    <text evidence="2">The sequence shown here is derived from an EMBL/GenBank/DDBJ whole genome shotgun (WGS) entry which is preliminary data.</text>
</comment>
<evidence type="ECO:0000313" key="3">
    <source>
        <dbReference type="Proteomes" id="UP000265882"/>
    </source>
</evidence>
<accession>A0A3A4P2Z9</accession>
<name>A0A3A4P2Z9_ABYX5</name>
<keyword evidence="1" id="KW-0472">Membrane</keyword>
<evidence type="ECO:0008006" key="4">
    <source>
        <dbReference type="Google" id="ProtNLM"/>
    </source>
</evidence>
<keyword evidence="1" id="KW-1133">Transmembrane helix</keyword>
<proteinExistence type="predicted"/>
<feature type="transmembrane region" description="Helical" evidence="1">
    <location>
        <begin position="12"/>
        <end position="33"/>
    </location>
</feature>
<dbReference type="EMBL" id="QZKU01000043">
    <property type="protein sequence ID" value="RJP23740.1"/>
    <property type="molecule type" value="Genomic_DNA"/>
</dbReference>
<gene>
    <name evidence="2" type="ORF">C4520_05675</name>
</gene>
<organism evidence="2 3">
    <name type="scientific">Abyssobacteria bacterium (strain SURF_5)</name>
    <dbReference type="NCBI Taxonomy" id="2093360"/>
    <lineage>
        <taxon>Bacteria</taxon>
        <taxon>Pseudomonadati</taxon>
        <taxon>Candidatus Hydrogenedentota</taxon>
        <taxon>Candidatus Abyssobacteria</taxon>
    </lineage>
</organism>
<reference evidence="2 3" key="1">
    <citation type="journal article" date="2017" name="ISME J.">
        <title>Energy and carbon metabolisms in a deep terrestrial subsurface fluid microbial community.</title>
        <authorList>
            <person name="Momper L."/>
            <person name="Jungbluth S.P."/>
            <person name="Lee M.D."/>
            <person name="Amend J.P."/>
        </authorList>
    </citation>
    <scope>NUCLEOTIDE SEQUENCE [LARGE SCALE GENOMIC DNA]</scope>
    <source>
        <strain evidence="2">SURF_5</strain>
    </source>
</reference>
<keyword evidence="1" id="KW-0812">Transmembrane</keyword>
<dbReference type="AlphaFoldDB" id="A0A3A4P2Z9"/>
<evidence type="ECO:0000313" key="2">
    <source>
        <dbReference type="EMBL" id="RJP23740.1"/>
    </source>
</evidence>